<dbReference type="PANTHER" id="PTHR24410">
    <property type="entry name" value="HL07962P-RELATED"/>
    <property type="match status" value="1"/>
</dbReference>
<feature type="domain" description="BTB" evidence="1">
    <location>
        <begin position="43"/>
        <end position="113"/>
    </location>
</feature>
<dbReference type="SMART" id="SM00225">
    <property type="entry name" value="BTB"/>
    <property type="match status" value="1"/>
</dbReference>
<reference evidence="2 3" key="1">
    <citation type="submission" date="2024-03" db="EMBL/GenBank/DDBJ databases">
        <title>The Acrasis kona genome and developmental transcriptomes reveal deep origins of eukaryotic multicellular pathways.</title>
        <authorList>
            <person name="Sheikh S."/>
            <person name="Fu C.-J."/>
            <person name="Brown M.W."/>
            <person name="Baldauf S.L."/>
        </authorList>
    </citation>
    <scope>NUCLEOTIDE SEQUENCE [LARGE SCALE GENOMIC DNA]</scope>
    <source>
        <strain evidence="2 3">ATCC MYA-3509</strain>
    </source>
</reference>
<dbReference type="PANTHER" id="PTHR24410:SF23">
    <property type="entry name" value="BTB DOMAIN-CONTAINING PROTEIN-RELATED"/>
    <property type="match status" value="1"/>
</dbReference>
<keyword evidence="3" id="KW-1185">Reference proteome</keyword>
<dbReference type="InterPro" id="IPR011333">
    <property type="entry name" value="SKP1/BTB/POZ_sf"/>
</dbReference>
<dbReference type="Pfam" id="PF00651">
    <property type="entry name" value="BTB"/>
    <property type="match status" value="1"/>
</dbReference>
<evidence type="ECO:0000259" key="1">
    <source>
        <dbReference type="PROSITE" id="PS50097"/>
    </source>
</evidence>
<evidence type="ECO:0000313" key="3">
    <source>
        <dbReference type="Proteomes" id="UP001431209"/>
    </source>
</evidence>
<dbReference type="EMBL" id="JAOPGA020000365">
    <property type="protein sequence ID" value="KAL0478323.1"/>
    <property type="molecule type" value="Genomic_DNA"/>
</dbReference>
<dbReference type="Gene3D" id="3.30.710.10">
    <property type="entry name" value="Potassium Channel Kv1.1, Chain A"/>
    <property type="match status" value="1"/>
</dbReference>
<organism evidence="2 3">
    <name type="scientific">Acrasis kona</name>
    <dbReference type="NCBI Taxonomy" id="1008807"/>
    <lineage>
        <taxon>Eukaryota</taxon>
        <taxon>Discoba</taxon>
        <taxon>Heterolobosea</taxon>
        <taxon>Tetramitia</taxon>
        <taxon>Eutetramitia</taxon>
        <taxon>Acrasidae</taxon>
        <taxon>Acrasis</taxon>
    </lineage>
</organism>
<accession>A0AAW2YLU8</accession>
<dbReference type="AlphaFoldDB" id="A0AAW2YLU8"/>
<dbReference type="Proteomes" id="UP001431209">
    <property type="component" value="Unassembled WGS sequence"/>
</dbReference>
<dbReference type="PROSITE" id="PS50097">
    <property type="entry name" value="BTB"/>
    <property type="match status" value="1"/>
</dbReference>
<name>A0AAW2YLU8_9EUKA</name>
<dbReference type="InterPro" id="IPR000210">
    <property type="entry name" value="BTB/POZ_dom"/>
</dbReference>
<proteinExistence type="predicted"/>
<sequence length="240" mass="28439">MDPYSYVHEYDEVHNDVGYNQPVLLIPQSSDHFASLYNNPEYSDFTFYFPKSGNCLYAHKIVLSCSSVLKTMMQSGMYESHSSRCDIEDETDDEEIFCLLIKSMYCTSLKVTPELAVPLMMMADKYELRTLFKTCESFLLSNMNYKNCLHIWSLRNYQRFQALVMKSEEMIRSTLRFILFEKLYLQMEFDVFSEFLRMFCAKDTKDVVRNWVGYDVDTRSAHFILDLREAPHKLKRQNSK</sequence>
<dbReference type="SUPFAM" id="SSF54695">
    <property type="entry name" value="POZ domain"/>
    <property type="match status" value="1"/>
</dbReference>
<evidence type="ECO:0000313" key="2">
    <source>
        <dbReference type="EMBL" id="KAL0478323.1"/>
    </source>
</evidence>
<dbReference type="InterPro" id="IPR051481">
    <property type="entry name" value="BTB-POZ/Galectin-3-binding"/>
</dbReference>
<protein>
    <submittedName>
        <fullName evidence="2">Armadillo BTB protein</fullName>
    </submittedName>
</protein>
<gene>
    <name evidence="2" type="ORF">AKO1_008564</name>
</gene>
<comment type="caution">
    <text evidence="2">The sequence shown here is derived from an EMBL/GenBank/DDBJ whole genome shotgun (WGS) entry which is preliminary data.</text>
</comment>